<feature type="transmembrane region" description="Helical" evidence="6">
    <location>
        <begin position="216"/>
        <end position="239"/>
    </location>
</feature>
<feature type="domain" description="Major facilitator superfamily (MFS) profile" evidence="7">
    <location>
        <begin position="19"/>
        <end position="394"/>
    </location>
</feature>
<evidence type="ECO:0000256" key="6">
    <source>
        <dbReference type="SAM" id="Phobius"/>
    </source>
</evidence>
<keyword evidence="5 6" id="KW-0472">Membrane</keyword>
<feature type="transmembrane region" description="Helical" evidence="6">
    <location>
        <begin position="369"/>
        <end position="390"/>
    </location>
</feature>
<dbReference type="eggNOG" id="COG2814">
    <property type="taxonomic scope" value="Bacteria"/>
</dbReference>
<evidence type="ECO:0000256" key="1">
    <source>
        <dbReference type="ARBA" id="ARBA00004651"/>
    </source>
</evidence>
<feature type="transmembrane region" description="Helical" evidence="6">
    <location>
        <begin position="85"/>
        <end position="104"/>
    </location>
</feature>
<keyword evidence="2" id="KW-1003">Cell membrane</keyword>
<dbReference type="InterPro" id="IPR011701">
    <property type="entry name" value="MFS"/>
</dbReference>
<feature type="transmembrane region" description="Helical" evidence="6">
    <location>
        <begin position="251"/>
        <end position="270"/>
    </location>
</feature>
<protein>
    <submittedName>
        <fullName evidence="8">Inner membrane transport protein YdhP</fullName>
    </submittedName>
</protein>
<dbReference type="AlphaFoldDB" id="A0A0H3L6M2"/>
<organism evidence="8 9">
    <name type="scientific">Pantoea ananatis (strain AJ13355)</name>
    <dbReference type="NCBI Taxonomy" id="932677"/>
    <lineage>
        <taxon>Bacteria</taxon>
        <taxon>Pseudomonadati</taxon>
        <taxon>Pseudomonadota</taxon>
        <taxon>Gammaproteobacteria</taxon>
        <taxon>Enterobacterales</taxon>
        <taxon>Erwiniaceae</taxon>
        <taxon>Pantoea</taxon>
    </lineage>
</organism>
<feature type="transmembrane region" description="Helical" evidence="6">
    <location>
        <begin position="144"/>
        <end position="167"/>
    </location>
</feature>
<dbReference type="Proteomes" id="UP000006690">
    <property type="component" value="Chromosome"/>
</dbReference>
<reference evidence="9" key="1">
    <citation type="journal article" date="2012" name="Appl. Microbiol. Biotechnol.">
        <title>The complete genome sequence of Pantoea ananatis AJ13355, an organism with great biotechnological potential.</title>
        <authorList>
            <person name="Hara Y."/>
            <person name="Kadotani N."/>
            <person name="Izui H."/>
            <person name="Katashkina J.I."/>
            <person name="Kuvaeva T.M."/>
            <person name="Andreeva I.G."/>
            <person name="Golubeva L.I."/>
            <person name="Malko D.B."/>
            <person name="Makeev V.J."/>
            <person name="Mashko S.V."/>
            <person name="Kozlov Y.I."/>
        </authorList>
    </citation>
    <scope>NUCLEOTIDE SEQUENCE [LARGE SCALE GENOMIC DNA]</scope>
    <source>
        <strain evidence="9">AJ13355</strain>
    </source>
</reference>
<proteinExistence type="predicted"/>
<feature type="transmembrane region" description="Helical" evidence="6">
    <location>
        <begin position="341"/>
        <end position="363"/>
    </location>
</feature>
<feature type="transmembrane region" description="Helical" evidence="6">
    <location>
        <begin position="310"/>
        <end position="329"/>
    </location>
</feature>
<dbReference type="CDD" id="cd17324">
    <property type="entry name" value="MFS_NepI_like"/>
    <property type="match status" value="1"/>
</dbReference>
<gene>
    <name evidence="8" type="primary">ydhP</name>
    <name evidence="8" type="ordered locus">PAJ_2399</name>
</gene>
<feature type="transmembrane region" description="Helical" evidence="6">
    <location>
        <begin position="110"/>
        <end position="132"/>
    </location>
</feature>
<evidence type="ECO:0000256" key="4">
    <source>
        <dbReference type="ARBA" id="ARBA00022989"/>
    </source>
</evidence>
<dbReference type="PANTHER" id="PTHR43124">
    <property type="entry name" value="PURINE EFFLUX PUMP PBUE"/>
    <property type="match status" value="1"/>
</dbReference>
<dbReference type="InterPro" id="IPR036259">
    <property type="entry name" value="MFS_trans_sf"/>
</dbReference>
<dbReference type="PATRIC" id="fig|932677.3.peg.2772"/>
<name>A0A0H3L6M2_PANAA</name>
<dbReference type="KEGG" id="paj:PAJ_2399"/>
<dbReference type="HOGENOM" id="CLU_001265_61_2_6"/>
<evidence type="ECO:0000259" key="7">
    <source>
        <dbReference type="PROSITE" id="PS50850"/>
    </source>
</evidence>
<accession>A0A0H3L6M2</accession>
<dbReference type="SUPFAM" id="SSF103473">
    <property type="entry name" value="MFS general substrate transporter"/>
    <property type="match status" value="1"/>
</dbReference>
<dbReference type="EMBL" id="AP012032">
    <property type="protein sequence ID" value="BAK12479.1"/>
    <property type="molecule type" value="Genomic_DNA"/>
</dbReference>
<dbReference type="InterPro" id="IPR020846">
    <property type="entry name" value="MFS_dom"/>
</dbReference>
<evidence type="ECO:0000313" key="8">
    <source>
        <dbReference type="EMBL" id="BAK12479.1"/>
    </source>
</evidence>
<dbReference type="Pfam" id="PF07690">
    <property type="entry name" value="MFS_1"/>
    <property type="match status" value="1"/>
</dbReference>
<dbReference type="PROSITE" id="PS50850">
    <property type="entry name" value="MFS"/>
    <property type="match status" value="1"/>
</dbReference>
<evidence type="ECO:0000256" key="5">
    <source>
        <dbReference type="ARBA" id="ARBA00023136"/>
    </source>
</evidence>
<evidence type="ECO:0000256" key="2">
    <source>
        <dbReference type="ARBA" id="ARBA00022475"/>
    </source>
</evidence>
<feature type="transmembrane region" description="Helical" evidence="6">
    <location>
        <begin position="57"/>
        <end position="78"/>
    </location>
</feature>
<dbReference type="InterPro" id="IPR050189">
    <property type="entry name" value="MFS_Efflux_Transporters"/>
</dbReference>
<evidence type="ECO:0000256" key="3">
    <source>
        <dbReference type="ARBA" id="ARBA00022692"/>
    </source>
</evidence>
<keyword evidence="4 6" id="KW-1133">Transmembrane helix</keyword>
<dbReference type="GO" id="GO:0022857">
    <property type="term" value="F:transmembrane transporter activity"/>
    <property type="evidence" value="ECO:0007669"/>
    <property type="project" value="InterPro"/>
</dbReference>
<feature type="transmembrane region" description="Helical" evidence="6">
    <location>
        <begin position="282"/>
        <end position="304"/>
    </location>
</feature>
<keyword evidence="3 6" id="KW-0812">Transmembrane</keyword>
<comment type="subcellular location">
    <subcellularLocation>
        <location evidence="1">Cell membrane</location>
        <topology evidence="1">Multi-pass membrane protein</topology>
    </subcellularLocation>
</comment>
<feature type="transmembrane region" description="Helical" evidence="6">
    <location>
        <begin position="173"/>
        <end position="195"/>
    </location>
</feature>
<dbReference type="Gene3D" id="1.20.1250.20">
    <property type="entry name" value="MFS general substrate transporter like domains"/>
    <property type="match status" value="2"/>
</dbReference>
<evidence type="ECO:0000313" key="9">
    <source>
        <dbReference type="Proteomes" id="UP000006690"/>
    </source>
</evidence>
<dbReference type="PANTHER" id="PTHR43124:SF8">
    <property type="entry name" value="INNER MEMBRANE TRANSPORT PROTEIN YDHP"/>
    <property type="match status" value="1"/>
</dbReference>
<sequence length="402" mass="42252">MRHPSRCNYHFWESVMPVALLALALSAFAIGTTEFVIMGLLPEVANDLRVSIPSAGWLISGYALGVAIGAPIMALLTAKLPRKKTLILLMVIFIIGNLLCALAYSYNLLMLARVITALCHGAFFGIGSVVAASLVSADRQASAVALMFTGLTLANVLGVPLGTWFGQLFGWRATFWGVSAIGVLAFIALITSLPGNKNEKPVDLASEISALANVKLWLSLLMTVCFAAAMFALFSYIAPLLLQVTGISDRGVSWTLFLIGAGLTVGNILGGKMADRKVSLSLIGSFSLITLFSLLFSWTSHALWLAEITLFLWAMATFATVPGLQINVVRHGKEAPNLVSTLNISAFNVGNALGAWVGGAVIARGYGLTAVPVAAAALAAVGLMVCLITFRKSGGAAARVHA</sequence>
<dbReference type="GO" id="GO:0005886">
    <property type="term" value="C:plasma membrane"/>
    <property type="evidence" value="ECO:0007669"/>
    <property type="project" value="UniProtKB-SubCell"/>
</dbReference>